<proteinExistence type="inferred from homology"/>
<reference evidence="11" key="1">
    <citation type="journal article" date="2019" name="Int. J. Syst. Evol. Microbiol.">
        <title>The Global Catalogue of Microorganisms (GCM) 10K type strain sequencing project: providing services to taxonomists for standard genome sequencing and annotation.</title>
        <authorList>
            <consortium name="The Broad Institute Genomics Platform"/>
            <consortium name="The Broad Institute Genome Sequencing Center for Infectious Disease"/>
            <person name="Wu L."/>
            <person name="Ma J."/>
        </authorList>
    </citation>
    <scope>NUCLEOTIDE SEQUENCE [LARGE SCALE GENOMIC DNA]</scope>
    <source>
        <strain evidence="11">KCTC 32141</strain>
    </source>
</reference>
<evidence type="ECO:0000256" key="7">
    <source>
        <dbReference type="ARBA" id="ARBA00022840"/>
    </source>
</evidence>
<dbReference type="Gene3D" id="3.40.50.300">
    <property type="entry name" value="P-loop containing nucleotide triphosphate hydrolases"/>
    <property type="match status" value="1"/>
</dbReference>
<keyword evidence="7 9" id="KW-0067">ATP-binding</keyword>
<evidence type="ECO:0000256" key="6">
    <source>
        <dbReference type="ARBA" id="ARBA00022777"/>
    </source>
</evidence>
<dbReference type="PANTHER" id="PTHR43442:SF3">
    <property type="entry name" value="GLUCONOKINASE-RELATED"/>
    <property type="match status" value="1"/>
</dbReference>
<evidence type="ECO:0000256" key="3">
    <source>
        <dbReference type="ARBA" id="ARBA00012054"/>
    </source>
</evidence>
<organism evidence="10 11">
    <name type="scientific">Lacinutrix iliipiscaria</name>
    <dbReference type="NCBI Taxonomy" id="1230532"/>
    <lineage>
        <taxon>Bacteria</taxon>
        <taxon>Pseudomonadati</taxon>
        <taxon>Bacteroidota</taxon>
        <taxon>Flavobacteriia</taxon>
        <taxon>Flavobacteriales</taxon>
        <taxon>Flavobacteriaceae</taxon>
        <taxon>Lacinutrix</taxon>
    </lineage>
</organism>
<dbReference type="RefSeq" id="WP_379897592.1">
    <property type="nucleotide sequence ID" value="NZ_JBHUOV010000001.1"/>
</dbReference>
<dbReference type="EC" id="2.7.1.12" evidence="3 9"/>
<comment type="caution">
    <text evidence="10">The sequence shown here is derived from an EMBL/GenBank/DDBJ whole genome shotgun (WGS) entry which is preliminary data.</text>
</comment>
<evidence type="ECO:0000256" key="2">
    <source>
        <dbReference type="ARBA" id="ARBA00008420"/>
    </source>
</evidence>
<evidence type="ECO:0000256" key="9">
    <source>
        <dbReference type="RuleBase" id="RU363066"/>
    </source>
</evidence>
<dbReference type="EMBL" id="JBHUOV010000001">
    <property type="protein sequence ID" value="MFD2822141.1"/>
    <property type="molecule type" value="Genomic_DNA"/>
</dbReference>
<dbReference type="Proteomes" id="UP001597533">
    <property type="component" value="Unassembled WGS sequence"/>
</dbReference>
<keyword evidence="6 9" id="KW-0418">Kinase</keyword>
<accession>A0ABW5WJU0</accession>
<dbReference type="Pfam" id="PF01202">
    <property type="entry name" value="SKI"/>
    <property type="match status" value="1"/>
</dbReference>
<evidence type="ECO:0000313" key="10">
    <source>
        <dbReference type="EMBL" id="MFD2822141.1"/>
    </source>
</evidence>
<dbReference type="NCBIfam" id="TIGR01313">
    <property type="entry name" value="therm_gnt_kin"/>
    <property type="match status" value="1"/>
</dbReference>
<dbReference type="PANTHER" id="PTHR43442">
    <property type="entry name" value="GLUCONOKINASE-RELATED"/>
    <property type="match status" value="1"/>
</dbReference>
<dbReference type="InterPro" id="IPR027417">
    <property type="entry name" value="P-loop_NTPase"/>
</dbReference>
<evidence type="ECO:0000256" key="8">
    <source>
        <dbReference type="ARBA" id="ARBA00048090"/>
    </source>
</evidence>
<name>A0ABW5WJU0_9FLAO</name>
<gene>
    <name evidence="10" type="ORF">ACFS5M_00565</name>
</gene>
<evidence type="ECO:0000256" key="4">
    <source>
        <dbReference type="ARBA" id="ARBA00022679"/>
    </source>
</evidence>
<evidence type="ECO:0000256" key="1">
    <source>
        <dbReference type="ARBA" id="ARBA00004761"/>
    </source>
</evidence>
<comment type="pathway">
    <text evidence="1">Carbohydrate acid metabolism.</text>
</comment>
<evidence type="ECO:0000313" key="11">
    <source>
        <dbReference type="Proteomes" id="UP001597533"/>
    </source>
</evidence>
<keyword evidence="5 9" id="KW-0547">Nucleotide-binding</keyword>
<dbReference type="SUPFAM" id="SSF52540">
    <property type="entry name" value="P-loop containing nucleoside triphosphate hydrolases"/>
    <property type="match status" value="1"/>
</dbReference>
<keyword evidence="11" id="KW-1185">Reference proteome</keyword>
<dbReference type="InterPro" id="IPR006001">
    <property type="entry name" value="Therm_gnt_kin"/>
</dbReference>
<protein>
    <recommendedName>
        <fullName evidence="3 9">Gluconokinase</fullName>
        <ecNumber evidence="3 9">2.7.1.12</ecNumber>
    </recommendedName>
</protein>
<keyword evidence="4 9" id="KW-0808">Transferase</keyword>
<dbReference type="InterPro" id="IPR031322">
    <property type="entry name" value="Shikimate/glucono_kinase"/>
</dbReference>
<comment type="similarity">
    <text evidence="2 9">Belongs to the gluconokinase GntK/GntV family.</text>
</comment>
<dbReference type="CDD" id="cd02021">
    <property type="entry name" value="GntK"/>
    <property type="match status" value="1"/>
</dbReference>
<comment type="catalytic activity">
    <reaction evidence="8 9">
        <text>D-gluconate + ATP = 6-phospho-D-gluconate + ADP + H(+)</text>
        <dbReference type="Rhea" id="RHEA:19433"/>
        <dbReference type="ChEBI" id="CHEBI:15378"/>
        <dbReference type="ChEBI" id="CHEBI:18391"/>
        <dbReference type="ChEBI" id="CHEBI:30616"/>
        <dbReference type="ChEBI" id="CHEBI:58759"/>
        <dbReference type="ChEBI" id="CHEBI:456216"/>
        <dbReference type="EC" id="2.7.1.12"/>
    </reaction>
</comment>
<sequence length="161" mass="18217">MNKVILIMGVSGCGKSTIGALLAKELNIPFFDGDDFHSKSNIQKMSNGQALNDDDRQAWLETLNDLAKRELAKNSCIIVCSALKQKYRETLSIGINQEIKWVYLSGSFNQIYNRVNKRPDHFMPSDLLQSQFDALEEPKDALKIDINLSPEEIIKKIKTDL</sequence>
<evidence type="ECO:0000256" key="5">
    <source>
        <dbReference type="ARBA" id="ARBA00022741"/>
    </source>
</evidence>